<evidence type="ECO:0000256" key="3">
    <source>
        <dbReference type="ARBA" id="ARBA00022448"/>
    </source>
</evidence>
<evidence type="ECO:0000259" key="17">
    <source>
        <dbReference type="SMART" id="SM00079"/>
    </source>
</evidence>
<evidence type="ECO:0000256" key="1">
    <source>
        <dbReference type="ARBA" id="ARBA00004651"/>
    </source>
</evidence>
<feature type="site" description="Crucial to convey clamshell closure to channel opening" evidence="14">
    <location>
        <position position="109"/>
    </location>
</feature>
<keyword evidence="7" id="KW-0406">Ion transport</keyword>
<evidence type="ECO:0000256" key="15">
    <source>
        <dbReference type="PIRSR" id="PIRSR601508-3"/>
    </source>
</evidence>
<organism evidence="18 19">
    <name type="scientific">Aphis glycines</name>
    <name type="common">Soybean aphid</name>
    <dbReference type="NCBI Taxonomy" id="307491"/>
    <lineage>
        <taxon>Eukaryota</taxon>
        <taxon>Metazoa</taxon>
        <taxon>Ecdysozoa</taxon>
        <taxon>Arthropoda</taxon>
        <taxon>Hexapoda</taxon>
        <taxon>Insecta</taxon>
        <taxon>Pterygota</taxon>
        <taxon>Neoptera</taxon>
        <taxon>Paraneoptera</taxon>
        <taxon>Hemiptera</taxon>
        <taxon>Sternorrhyncha</taxon>
        <taxon>Aphidomorpha</taxon>
        <taxon>Aphidoidea</taxon>
        <taxon>Aphididae</taxon>
        <taxon>Aphidini</taxon>
        <taxon>Aphis</taxon>
        <taxon>Aphis</taxon>
    </lineage>
</organism>
<evidence type="ECO:0000256" key="16">
    <source>
        <dbReference type="SAM" id="Phobius"/>
    </source>
</evidence>
<evidence type="ECO:0000256" key="5">
    <source>
        <dbReference type="ARBA" id="ARBA00022692"/>
    </source>
</evidence>
<keyword evidence="8 16" id="KW-0472">Membrane</keyword>
<keyword evidence="19" id="KW-1185">Reference proteome</keyword>
<dbReference type="AlphaFoldDB" id="A0A6G0T6G5"/>
<evidence type="ECO:0000256" key="8">
    <source>
        <dbReference type="ARBA" id="ARBA00023136"/>
    </source>
</evidence>
<dbReference type="SMART" id="SM00079">
    <property type="entry name" value="PBPe"/>
    <property type="match status" value="1"/>
</dbReference>
<dbReference type="Proteomes" id="UP000475862">
    <property type="component" value="Unassembled WGS sequence"/>
</dbReference>
<evidence type="ECO:0000256" key="2">
    <source>
        <dbReference type="ARBA" id="ARBA00008685"/>
    </source>
</evidence>
<keyword evidence="11" id="KW-1071">Ligand-gated ion channel</keyword>
<evidence type="ECO:0000256" key="10">
    <source>
        <dbReference type="ARBA" id="ARBA00023180"/>
    </source>
</evidence>
<feature type="transmembrane region" description="Helical" evidence="16">
    <location>
        <begin position="7"/>
        <end position="26"/>
    </location>
</feature>
<keyword evidence="12" id="KW-0407">Ion channel</keyword>
<feature type="transmembrane region" description="Helical" evidence="16">
    <location>
        <begin position="76"/>
        <end position="100"/>
    </location>
</feature>
<dbReference type="InterPro" id="IPR001320">
    <property type="entry name" value="Iontro_rcpt_C"/>
</dbReference>
<comment type="similarity">
    <text evidence="2">Belongs to the glutamate-gated ion channel (TC 1.A.10.1) family.</text>
</comment>
<dbReference type="EMBL" id="VYZN01000054">
    <property type="protein sequence ID" value="KAE9526841.1"/>
    <property type="molecule type" value="Genomic_DNA"/>
</dbReference>
<dbReference type="OrthoDB" id="5984008at2759"/>
<evidence type="ECO:0000256" key="6">
    <source>
        <dbReference type="ARBA" id="ARBA00022989"/>
    </source>
</evidence>
<dbReference type="InterPro" id="IPR001508">
    <property type="entry name" value="Iono_Glu_rcpt_met"/>
</dbReference>
<evidence type="ECO:0000256" key="11">
    <source>
        <dbReference type="ARBA" id="ARBA00023286"/>
    </source>
</evidence>
<evidence type="ECO:0000256" key="7">
    <source>
        <dbReference type="ARBA" id="ARBA00023065"/>
    </source>
</evidence>
<dbReference type="PRINTS" id="PR00177">
    <property type="entry name" value="NMDARECEPTOR"/>
</dbReference>
<feature type="site" description="Interaction with the cone snail toxin Con-ikot-ikot" evidence="14">
    <location>
        <position position="136"/>
    </location>
</feature>
<sequence>MTVLKPEVWLSIVAALALTAFMIWILDKYSPYSAQNNKPKYEQFRHFTLVESFWFALTSFTPQGGGETPKAISGRVLVAAYWVFVVLMLATFTANLAAFLTVERMQTPVQSLQQLARQSRINYSVVDGSDAHHVWKEIALNQTNNRKDFRVWDYPIKEEYGQILAAIERTGTVPNRTVGYQMVLDNEQGEFALIHDSSDIEYEVYNNCNLTEVGEIFAERPYSIAVQQGSLIQEEISRKILDLQKDRFFELLNAKYWNASKTSTCPNSDDSEGITLESLGGVFIATLVGLLIALITLAFEVVYFKHKRAKIAEISVVNNTIHKDKLLYGHELFMTLGRNSNSDDQTRWANKIKLDSTTGRLNNALFFRRNKFQN</sequence>
<name>A0A6G0T6G5_APHGL</name>
<dbReference type="Gene3D" id="1.10.287.70">
    <property type="match status" value="1"/>
</dbReference>
<feature type="disulfide bond" evidence="15">
    <location>
        <begin position="208"/>
        <end position="265"/>
    </location>
</feature>
<comment type="subcellular location">
    <subcellularLocation>
        <location evidence="1">Cell membrane</location>
        <topology evidence="1">Multi-pass membrane protein</topology>
    </subcellularLocation>
</comment>
<reference evidence="18 19" key="1">
    <citation type="submission" date="2019-08" db="EMBL/GenBank/DDBJ databases">
        <title>The genome of the soybean aphid Biotype 1, its phylome, world population structure and adaptation to the North American continent.</title>
        <authorList>
            <person name="Giordano R."/>
            <person name="Donthu R.K."/>
            <person name="Hernandez A.G."/>
            <person name="Wright C.L."/>
            <person name="Zimin A.V."/>
        </authorList>
    </citation>
    <scope>NUCLEOTIDE SEQUENCE [LARGE SCALE GENOMIC DNA]</scope>
    <source>
        <tissue evidence="18">Whole aphids</tissue>
    </source>
</reference>
<keyword evidence="5 16" id="KW-0812">Transmembrane</keyword>
<feature type="binding site" evidence="13">
    <location>
        <position position="196"/>
    </location>
    <ligand>
        <name>L-glutamate</name>
        <dbReference type="ChEBI" id="CHEBI:29985"/>
    </ligand>
</feature>
<keyword evidence="9" id="KW-0675">Receptor</keyword>
<keyword evidence="15" id="KW-1015">Disulfide bond</keyword>
<proteinExistence type="inferred from homology"/>
<gene>
    <name evidence="18" type="ORF">AGLY_013489</name>
</gene>
<dbReference type="SUPFAM" id="SSF81324">
    <property type="entry name" value="Voltage-gated potassium channels"/>
    <property type="match status" value="1"/>
</dbReference>
<dbReference type="SUPFAM" id="SSF53850">
    <property type="entry name" value="Periplasmic binding protein-like II"/>
    <property type="match status" value="1"/>
</dbReference>
<keyword evidence="10" id="KW-0325">Glycoprotein</keyword>
<evidence type="ECO:0000313" key="19">
    <source>
        <dbReference type="Proteomes" id="UP000475862"/>
    </source>
</evidence>
<protein>
    <recommendedName>
        <fullName evidence="17">Ionotropic glutamate receptor C-terminal domain-containing protein</fullName>
    </recommendedName>
</protein>
<dbReference type="PANTHER" id="PTHR18966">
    <property type="entry name" value="IONOTROPIC GLUTAMATE RECEPTOR"/>
    <property type="match status" value="1"/>
</dbReference>
<dbReference type="GO" id="GO:0038023">
    <property type="term" value="F:signaling receptor activity"/>
    <property type="evidence" value="ECO:0007669"/>
    <property type="project" value="InterPro"/>
</dbReference>
<dbReference type="FunFam" id="1.10.287.70:FF:000143">
    <property type="entry name" value="Probable glutamate receptor"/>
    <property type="match status" value="1"/>
</dbReference>
<evidence type="ECO:0000256" key="14">
    <source>
        <dbReference type="PIRSR" id="PIRSR601508-2"/>
    </source>
</evidence>
<evidence type="ECO:0000256" key="9">
    <source>
        <dbReference type="ARBA" id="ARBA00023170"/>
    </source>
</evidence>
<feature type="transmembrane region" description="Helical" evidence="16">
    <location>
        <begin position="279"/>
        <end position="304"/>
    </location>
</feature>
<evidence type="ECO:0000313" key="18">
    <source>
        <dbReference type="EMBL" id="KAE9526841.1"/>
    </source>
</evidence>
<evidence type="ECO:0000256" key="13">
    <source>
        <dbReference type="PIRSR" id="PIRSR601508-1"/>
    </source>
</evidence>
<evidence type="ECO:0000256" key="4">
    <source>
        <dbReference type="ARBA" id="ARBA00022475"/>
    </source>
</evidence>
<feature type="domain" description="Ionotropic glutamate receptor C-terminal" evidence="17">
    <location>
        <begin position="38"/>
        <end position="259"/>
    </location>
</feature>
<keyword evidence="6 16" id="KW-1133">Transmembrane helix</keyword>
<dbReference type="GO" id="GO:0005886">
    <property type="term" value="C:plasma membrane"/>
    <property type="evidence" value="ECO:0007669"/>
    <property type="project" value="UniProtKB-SubCell"/>
</dbReference>
<evidence type="ECO:0000256" key="12">
    <source>
        <dbReference type="ARBA" id="ARBA00023303"/>
    </source>
</evidence>
<comment type="caution">
    <text evidence="18">The sequence shown here is derived from an EMBL/GenBank/DDBJ whole genome shotgun (WGS) entry which is preliminary data.</text>
</comment>
<dbReference type="Pfam" id="PF00060">
    <property type="entry name" value="Lig_chan"/>
    <property type="match status" value="1"/>
</dbReference>
<accession>A0A6G0T6G5</accession>
<dbReference type="GO" id="GO:0015276">
    <property type="term" value="F:ligand-gated monoatomic ion channel activity"/>
    <property type="evidence" value="ECO:0007669"/>
    <property type="project" value="InterPro"/>
</dbReference>
<keyword evidence="4" id="KW-1003">Cell membrane</keyword>
<dbReference type="InterPro" id="IPR015683">
    <property type="entry name" value="Ionotropic_Glu_rcpt"/>
</dbReference>
<dbReference type="Gene3D" id="3.40.190.10">
    <property type="entry name" value="Periplasmic binding protein-like II"/>
    <property type="match status" value="2"/>
</dbReference>
<keyword evidence="3" id="KW-0813">Transport</keyword>